<dbReference type="PANTHER" id="PTHR10772">
    <property type="entry name" value="10 KDA HEAT SHOCK PROTEIN"/>
    <property type="match status" value="1"/>
</dbReference>
<organism evidence="4 5">
    <name type="scientific">Candidatus Phytoplasma oryzae</name>
    <dbReference type="NCBI Taxonomy" id="203274"/>
    <lineage>
        <taxon>Bacteria</taxon>
        <taxon>Bacillati</taxon>
        <taxon>Mycoplasmatota</taxon>
        <taxon>Mollicutes</taxon>
        <taxon>Acholeplasmatales</taxon>
        <taxon>Acholeplasmataceae</taxon>
        <taxon>Candidatus Phytoplasma</taxon>
        <taxon>16SrXI (Rice yellow dwarf group)</taxon>
    </lineage>
</organism>
<dbReference type="GO" id="GO:0046872">
    <property type="term" value="F:metal ion binding"/>
    <property type="evidence" value="ECO:0007669"/>
    <property type="project" value="TreeGrafter"/>
</dbReference>
<comment type="caution">
    <text evidence="4">The sequence shown here is derived from an EMBL/GenBank/DDBJ whole genome shotgun (WGS) entry which is preliminary data.</text>
</comment>
<evidence type="ECO:0000256" key="2">
    <source>
        <dbReference type="ARBA" id="ARBA00023186"/>
    </source>
</evidence>
<dbReference type="Gene3D" id="2.30.33.40">
    <property type="entry name" value="GroES chaperonin"/>
    <property type="match status" value="1"/>
</dbReference>
<dbReference type="PRINTS" id="PR00297">
    <property type="entry name" value="CHAPERONIN10"/>
</dbReference>
<reference evidence="4 5" key="1">
    <citation type="submission" date="2014-04" db="EMBL/GenBank/DDBJ databases">
        <title>Genome study of Napier grass stunt phytoplasma.</title>
        <authorList>
            <person name="Kawicha P."/>
            <person name="Dickinson M."/>
            <person name="Hodgetts J."/>
        </authorList>
    </citation>
    <scope>NUCLEOTIDE SEQUENCE [LARGE SCALE GENOMIC DNA]</scope>
    <source>
        <strain evidence="4 5">NGS-S10</strain>
    </source>
</reference>
<dbReference type="InterPro" id="IPR011032">
    <property type="entry name" value="GroES-like_sf"/>
</dbReference>
<name>A0A328IID2_9MOLU</name>
<dbReference type="GO" id="GO:0005524">
    <property type="term" value="F:ATP binding"/>
    <property type="evidence" value="ECO:0007669"/>
    <property type="project" value="InterPro"/>
</dbReference>
<dbReference type="EMBL" id="JHUK01000001">
    <property type="protein sequence ID" value="RAM58039.1"/>
    <property type="molecule type" value="Genomic_DNA"/>
</dbReference>
<keyword evidence="5" id="KW-1185">Reference proteome</keyword>
<evidence type="ECO:0000313" key="5">
    <source>
        <dbReference type="Proteomes" id="UP000249343"/>
    </source>
</evidence>
<sequence length="91" mass="10548">MIALLIKPLNDYVVLKYKKVENIDKSGIILGLDNNKKEESIGIVLNFGPKIKELKENDEVVYKNYSGTKFKIKDEEYLIIKYEDILAILEK</sequence>
<dbReference type="SMART" id="SM00883">
    <property type="entry name" value="Cpn10"/>
    <property type="match status" value="1"/>
</dbReference>
<keyword evidence="2 3" id="KW-0143">Chaperone</keyword>
<gene>
    <name evidence="4" type="ORF">DH96_00595</name>
</gene>
<accession>A0A328IID2</accession>
<dbReference type="GO" id="GO:0051087">
    <property type="term" value="F:protein-folding chaperone binding"/>
    <property type="evidence" value="ECO:0007669"/>
    <property type="project" value="TreeGrafter"/>
</dbReference>
<dbReference type="GO" id="GO:0044183">
    <property type="term" value="F:protein folding chaperone"/>
    <property type="evidence" value="ECO:0007669"/>
    <property type="project" value="InterPro"/>
</dbReference>
<dbReference type="InterPro" id="IPR020818">
    <property type="entry name" value="Chaperonin_GroES"/>
</dbReference>
<dbReference type="GO" id="GO:0051082">
    <property type="term" value="F:unfolded protein binding"/>
    <property type="evidence" value="ECO:0007669"/>
    <property type="project" value="TreeGrafter"/>
</dbReference>
<dbReference type="RefSeq" id="WP_066540001.1">
    <property type="nucleotide sequence ID" value="NZ_JHUK01000001.1"/>
</dbReference>
<evidence type="ECO:0000256" key="3">
    <source>
        <dbReference type="RuleBase" id="RU000535"/>
    </source>
</evidence>
<dbReference type="PANTHER" id="PTHR10772:SF63">
    <property type="entry name" value="20 KDA CHAPERONIN, CHLOROPLASTIC"/>
    <property type="match status" value="1"/>
</dbReference>
<dbReference type="SUPFAM" id="SSF50129">
    <property type="entry name" value="GroES-like"/>
    <property type="match status" value="1"/>
</dbReference>
<comment type="subunit">
    <text evidence="3">Heptamer of 7 subunits arranged in a ring.</text>
</comment>
<dbReference type="InterPro" id="IPR037124">
    <property type="entry name" value="Chaperonin_GroES_sf"/>
</dbReference>
<evidence type="ECO:0000256" key="1">
    <source>
        <dbReference type="ARBA" id="ARBA00006975"/>
    </source>
</evidence>
<evidence type="ECO:0000313" key="4">
    <source>
        <dbReference type="EMBL" id="RAM58039.1"/>
    </source>
</evidence>
<proteinExistence type="inferred from homology"/>
<dbReference type="AlphaFoldDB" id="A0A328IID2"/>
<comment type="function">
    <text evidence="3">Together with the chaperonin GroEL, plays an essential role in assisting protein folding. The GroEL-GroES system forms a nano-cage that allows encapsulation of the non-native substrate proteins and provides a physical environment optimized to promote and accelerate protein folding. GroES binds to the apical surface of the GroEL ring, thereby capping the opening of the GroEL channel.</text>
</comment>
<dbReference type="Proteomes" id="UP000249343">
    <property type="component" value="Unassembled WGS sequence"/>
</dbReference>
<dbReference type="Pfam" id="PF00166">
    <property type="entry name" value="Cpn10"/>
    <property type="match status" value="1"/>
</dbReference>
<dbReference type="OrthoDB" id="9806791at2"/>
<comment type="similarity">
    <text evidence="1 3">Belongs to the GroES chaperonin family.</text>
</comment>
<protein>
    <recommendedName>
        <fullName evidence="3">10 kDa chaperonin</fullName>
    </recommendedName>
</protein>
<dbReference type="CDD" id="cd00320">
    <property type="entry name" value="cpn10"/>
    <property type="match status" value="1"/>
</dbReference>